<comment type="caution">
    <text evidence="5">The sequence shown here is derived from an EMBL/GenBank/DDBJ whole genome shotgun (WGS) entry which is preliminary data.</text>
</comment>
<proteinExistence type="predicted"/>
<dbReference type="SUPFAM" id="SSF55486">
    <property type="entry name" value="Metalloproteases ('zincins'), catalytic domain"/>
    <property type="match status" value="1"/>
</dbReference>
<dbReference type="SMART" id="SM00235">
    <property type="entry name" value="ZnMc"/>
    <property type="match status" value="1"/>
</dbReference>
<dbReference type="PATRIC" id="fig|137591.25.peg.423"/>
<accession>A0A0D1LNN9</accession>
<keyword evidence="1" id="KW-0645">Protease</keyword>
<dbReference type="STRING" id="137591.AO080_00085"/>
<dbReference type="InterPro" id="IPR024079">
    <property type="entry name" value="MetalloPept_cat_dom_sf"/>
</dbReference>
<reference evidence="5" key="1">
    <citation type="journal article" date="2015" name="Microbiology (Mosc.)">
        <title>Genomics of the Weissella cibaria species with an examination of its metabolic traits.</title>
        <authorList>
            <person name="Lynch K.M."/>
            <person name="Lucid A."/>
            <person name="Arendt E.K."/>
            <person name="Sleator R.D."/>
            <person name="Lucey B."/>
            <person name="Coffey A."/>
        </authorList>
    </citation>
    <scope>NUCLEOTIDE SEQUENCE [LARGE SCALE GENOMIC DNA]</scope>
    <source>
        <strain evidence="5">MG1</strain>
    </source>
</reference>
<dbReference type="InterPro" id="IPR001818">
    <property type="entry name" value="Pept_M10_metallopeptidase"/>
</dbReference>
<dbReference type="EMBL" id="JWHU01000006">
    <property type="protein sequence ID" value="KIU21750.1"/>
    <property type="molecule type" value="Genomic_DNA"/>
</dbReference>
<dbReference type="Gene3D" id="3.40.390.10">
    <property type="entry name" value="Collagenase (Catalytic Domain)"/>
    <property type="match status" value="1"/>
</dbReference>
<keyword evidence="4" id="KW-0862">Zinc</keyword>
<evidence type="ECO:0000313" key="5">
    <source>
        <dbReference type="EMBL" id="KIU21750.1"/>
    </source>
</evidence>
<dbReference type="GO" id="GO:0031012">
    <property type="term" value="C:extracellular matrix"/>
    <property type="evidence" value="ECO:0007669"/>
    <property type="project" value="InterPro"/>
</dbReference>
<evidence type="ECO:0000256" key="3">
    <source>
        <dbReference type="ARBA" id="ARBA00022801"/>
    </source>
</evidence>
<dbReference type="KEGG" id="wcb:AO080_00085"/>
<sequence length="253" mass="28325">MPDDELDRKIYELYGINEQAAPQPEPRKRRGWRKFVYTAIVLLLVFGSLGSSIEPIMNAINYQSRRRQLNDVTIAQADRENRQLRQAGKFGPTSDSYGMYVGRNDELTVAIMTSDFQTTTPNVEKALHGAIKFWRQQSDQQIHIKLVPVTQNADVIVRAGEMGDEGTDSGTHALAWMNSQSGELRVSGDILTLSNQNTLTKTLAHELGHALGLGHSMNGHNIMSAILSPQADEVTHKQLQHITDYQQLSDTRQ</sequence>
<organism evidence="5 6">
    <name type="scientific">Weissella cibaria</name>
    <dbReference type="NCBI Taxonomy" id="137591"/>
    <lineage>
        <taxon>Bacteria</taxon>
        <taxon>Bacillati</taxon>
        <taxon>Bacillota</taxon>
        <taxon>Bacilli</taxon>
        <taxon>Lactobacillales</taxon>
        <taxon>Lactobacillaceae</taxon>
        <taxon>Weissella</taxon>
    </lineage>
</organism>
<name>A0A0D1LNN9_9LACO</name>
<dbReference type="OrthoDB" id="2148838at2"/>
<dbReference type="Pfam" id="PF00413">
    <property type="entry name" value="Peptidase_M10"/>
    <property type="match status" value="1"/>
</dbReference>
<keyword evidence="2" id="KW-0479">Metal-binding</keyword>
<gene>
    <name evidence="5" type="ORF">QX99_00437</name>
</gene>
<dbReference type="InterPro" id="IPR006026">
    <property type="entry name" value="Peptidase_Metallo"/>
</dbReference>
<dbReference type="RefSeq" id="WP_043710719.1">
    <property type="nucleotide sequence ID" value="NZ_CP012873.1"/>
</dbReference>
<evidence type="ECO:0000256" key="2">
    <source>
        <dbReference type="ARBA" id="ARBA00022723"/>
    </source>
</evidence>
<dbReference type="GO" id="GO:0006508">
    <property type="term" value="P:proteolysis"/>
    <property type="evidence" value="ECO:0007669"/>
    <property type="project" value="UniProtKB-KW"/>
</dbReference>
<dbReference type="GO" id="GO:0004222">
    <property type="term" value="F:metalloendopeptidase activity"/>
    <property type="evidence" value="ECO:0007669"/>
    <property type="project" value="InterPro"/>
</dbReference>
<evidence type="ECO:0000256" key="4">
    <source>
        <dbReference type="ARBA" id="ARBA00022833"/>
    </source>
</evidence>
<evidence type="ECO:0000313" key="6">
    <source>
        <dbReference type="Proteomes" id="UP000032287"/>
    </source>
</evidence>
<keyword evidence="3" id="KW-0378">Hydrolase</keyword>
<dbReference type="Proteomes" id="UP000032287">
    <property type="component" value="Unassembled WGS sequence"/>
</dbReference>
<keyword evidence="6" id="KW-1185">Reference proteome</keyword>
<dbReference type="AlphaFoldDB" id="A0A0D1LNN9"/>
<evidence type="ECO:0000256" key="1">
    <source>
        <dbReference type="ARBA" id="ARBA00022670"/>
    </source>
</evidence>
<protein>
    <submittedName>
        <fullName evidence="5">Fragilysin</fullName>
    </submittedName>
</protein>
<dbReference type="GO" id="GO:0008270">
    <property type="term" value="F:zinc ion binding"/>
    <property type="evidence" value="ECO:0007669"/>
    <property type="project" value="InterPro"/>
</dbReference>